<dbReference type="SUPFAM" id="SSF47240">
    <property type="entry name" value="Ferritin-like"/>
    <property type="match status" value="1"/>
</dbReference>
<comment type="caution">
    <text evidence="1">The sequence shown here is derived from an EMBL/GenBank/DDBJ whole genome shotgun (WGS) entry which is preliminary data.</text>
</comment>
<dbReference type="PANTHER" id="PTHR30458:SF0">
    <property type="entry name" value="1,2-PHENYLACETYL-COA EPOXIDASE, SUBUNIT C"/>
    <property type="match status" value="1"/>
</dbReference>
<dbReference type="Gene3D" id="1.20.1260.10">
    <property type="match status" value="1"/>
</dbReference>
<name>A0ABT4DX76_9BACL</name>
<dbReference type="InterPro" id="IPR011882">
    <property type="entry name" value="PaaC"/>
</dbReference>
<dbReference type="Pfam" id="PF05138">
    <property type="entry name" value="PaaA_PaaC"/>
    <property type="match status" value="1"/>
</dbReference>
<accession>A0ABT4DX76</accession>
<evidence type="ECO:0000313" key="1">
    <source>
        <dbReference type="EMBL" id="MCY9521961.1"/>
    </source>
</evidence>
<reference evidence="1 2" key="1">
    <citation type="submission" date="2022-05" db="EMBL/GenBank/DDBJ databases">
        <title>Genome Sequencing of Bee-Associated Microbes.</title>
        <authorList>
            <person name="Dunlap C."/>
        </authorList>
    </citation>
    <scope>NUCLEOTIDE SEQUENCE [LARGE SCALE GENOMIC DNA]</scope>
    <source>
        <strain evidence="1 2">NRRL NRS-1438</strain>
    </source>
</reference>
<sequence>MSGHSYVETAEEAKQSPEYAQALQELLFQVADDDYILAYRGAEWLGLAPHIEEDVAFSSMSQDMMGHAVMLYEMLEEIGAGKADDLAHMRKPDAFRNAILAERPNGTGDYADQPHYDWAYAIARCCLYGMFKQIRLEALTHSSYVPLARAAGKMQREHHYHLRYWQLWFNRLAGSTDDARARLKAALEQVWSDVGELFLLGEAAASIVNFGLIAGEDDLSQRWMTAARSMLAANGIDWPGDWGVPAQKGREGQHTDDLAQAVSTMSEVYRLDPAANW</sequence>
<keyword evidence="2" id="KW-1185">Reference proteome</keyword>
<evidence type="ECO:0000313" key="2">
    <source>
        <dbReference type="Proteomes" id="UP001207626"/>
    </source>
</evidence>
<dbReference type="EMBL" id="JAMDLW010000029">
    <property type="protein sequence ID" value="MCY9521961.1"/>
    <property type="molecule type" value="Genomic_DNA"/>
</dbReference>
<protein>
    <submittedName>
        <fullName evidence="1">Phenylacetate-CoA oxygenase subunit PaaC</fullName>
        <ecNumber evidence="1">1.14.13.149</ecNumber>
    </submittedName>
</protein>
<dbReference type="PANTHER" id="PTHR30458">
    <property type="entry name" value="PHENYLACETIC ACID DEGRADATION PROTEIN PAA"/>
    <property type="match status" value="1"/>
</dbReference>
<dbReference type="GO" id="GO:0097266">
    <property type="term" value="F:phenylacetyl-CoA 1,2-epoxidase activity"/>
    <property type="evidence" value="ECO:0007669"/>
    <property type="project" value="UniProtKB-EC"/>
</dbReference>
<dbReference type="Proteomes" id="UP001207626">
    <property type="component" value="Unassembled WGS sequence"/>
</dbReference>
<dbReference type="InterPro" id="IPR007814">
    <property type="entry name" value="PaaA_PaaC"/>
</dbReference>
<organism evidence="1 2">
    <name type="scientific">Paenibacillus apiarius</name>
    <dbReference type="NCBI Taxonomy" id="46240"/>
    <lineage>
        <taxon>Bacteria</taxon>
        <taxon>Bacillati</taxon>
        <taxon>Bacillota</taxon>
        <taxon>Bacilli</taxon>
        <taxon>Bacillales</taxon>
        <taxon>Paenibacillaceae</taxon>
        <taxon>Paenibacillus</taxon>
    </lineage>
</organism>
<dbReference type="InterPro" id="IPR012347">
    <property type="entry name" value="Ferritin-like"/>
</dbReference>
<dbReference type="InterPro" id="IPR052703">
    <property type="entry name" value="Aromatic_CoA_ox/epox"/>
</dbReference>
<dbReference type="RefSeq" id="WP_087431675.1">
    <property type="nucleotide sequence ID" value="NZ_JAMDLV010000034.1"/>
</dbReference>
<proteinExistence type="predicted"/>
<keyword evidence="1" id="KW-0560">Oxidoreductase</keyword>
<dbReference type="NCBIfam" id="TIGR02158">
    <property type="entry name" value="PA_CoA_Oxy3"/>
    <property type="match status" value="1"/>
</dbReference>
<gene>
    <name evidence="1" type="primary">paaC</name>
    <name evidence="1" type="ORF">M5X09_20200</name>
</gene>
<dbReference type="PIRSF" id="PIRSF037834">
    <property type="entry name" value="PA_CoA_Oase3"/>
    <property type="match status" value="1"/>
</dbReference>
<dbReference type="InterPro" id="IPR009078">
    <property type="entry name" value="Ferritin-like_SF"/>
</dbReference>
<dbReference type="EC" id="1.14.13.149" evidence="1"/>